<feature type="transmembrane region" description="Helical" evidence="1">
    <location>
        <begin position="136"/>
        <end position="154"/>
    </location>
</feature>
<organism evidence="3 4">
    <name type="scientific">Herminiimonas contaminans</name>
    <dbReference type="NCBI Taxonomy" id="1111140"/>
    <lineage>
        <taxon>Bacteria</taxon>
        <taxon>Pseudomonadati</taxon>
        <taxon>Pseudomonadota</taxon>
        <taxon>Betaproteobacteria</taxon>
        <taxon>Burkholderiales</taxon>
        <taxon>Oxalobacteraceae</taxon>
        <taxon>Herminiimonas</taxon>
    </lineage>
</organism>
<keyword evidence="4" id="KW-1185">Reference proteome</keyword>
<dbReference type="Proteomes" id="UP000657372">
    <property type="component" value="Unassembled WGS sequence"/>
</dbReference>
<proteinExistence type="predicted"/>
<keyword evidence="1" id="KW-0472">Membrane</keyword>
<feature type="transmembrane region" description="Helical" evidence="1">
    <location>
        <begin position="101"/>
        <end position="130"/>
    </location>
</feature>
<keyword evidence="1" id="KW-0812">Transmembrane</keyword>
<dbReference type="EMBL" id="JADOEL010000004">
    <property type="protein sequence ID" value="MBF8177560.1"/>
    <property type="molecule type" value="Genomic_DNA"/>
</dbReference>
<reference evidence="3 4" key="1">
    <citation type="submission" date="2020-11" db="EMBL/GenBank/DDBJ databases">
        <title>WGS of Herminiimonas contaminans strain Marseille-Q4544 isolated from planarians Schmidtea mediterranea.</title>
        <authorList>
            <person name="Kangale L."/>
        </authorList>
    </citation>
    <scope>NUCLEOTIDE SEQUENCE [LARGE SCALE GENOMIC DNA]</scope>
    <source>
        <strain evidence="3 4">Marseille-Q4544</strain>
    </source>
</reference>
<comment type="caution">
    <text evidence="3">The sequence shown here is derived from an EMBL/GenBank/DDBJ whole genome shotgun (WGS) entry which is preliminary data.</text>
</comment>
<sequence>MNPSETSADEEREHSRAVITIRNAEILVAITLGVVSLITIWSNYQLGAGWSSYGPDAGYFPLRLGVVILLASIVVLVHAIRDNDQTAFLEIAQARLVAVILLPLIVFVFAIAYLGIYVASVIFIAAFMLFLGKFPWWKAASVSIIMMLVFFFVFEIQFKVPLPKGPIENWLGF</sequence>
<dbReference type="InterPro" id="IPR009936">
    <property type="entry name" value="DUF1468"/>
</dbReference>
<dbReference type="RefSeq" id="WP_175627037.1">
    <property type="nucleotide sequence ID" value="NZ_JADOEL010000004.1"/>
</dbReference>
<gene>
    <name evidence="3" type="ORF">IXC47_07695</name>
</gene>
<evidence type="ECO:0000313" key="3">
    <source>
        <dbReference type="EMBL" id="MBF8177560.1"/>
    </source>
</evidence>
<feature type="domain" description="DUF1468" evidence="2">
    <location>
        <begin position="29"/>
        <end position="163"/>
    </location>
</feature>
<name>A0ABS0ES81_9BURK</name>
<keyword evidence="1" id="KW-1133">Transmembrane helix</keyword>
<feature type="transmembrane region" description="Helical" evidence="1">
    <location>
        <begin position="21"/>
        <end position="42"/>
    </location>
</feature>
<evidence type="ECO:0000313" key="4">
    <source>
        <dbReference type="Proteomes" id="UP000657372"/>
    </source>
</evidence>
<feature type="transmembrane region" description="Helical" evidence="1">
    <location>
        <begin position="62"/>
        <end position="80"/>
    </location>
</feature>
<evidence type="ECO:0000259" key="2">
    <source>
        <dbReference type="Pfam" id="PF07331"/>
    </source>
</evidence>
<dbReference type="Pfam" id="PF07331">
    <property type="entry name" value="TctB"/>
    <property type="match status" value="1"/>
</dbReference>
<evidence type="ECO:0000256" key="1">
    <source>
        <dbReference type="SAM" id="Phobius"/>
    </source>
</evidence>
<accession>A0ABS0ES81</accession>
<protein>
    <submittedName>
        <fullName evidence="3">Tripartite tricarboxylate transporter TctB family protein</fullName>
    </submittedName>
</protein>